<dbReference type="Pfam" id="PF16845">
    <property type="entry name" value="SQAPI"/>
    <property type="match status" value="1"/>
</dbReference>
<dbReference type="InterPro" id="IPR046350">
    <property type="entry name" value="Cystatin_sf"/>
</dbReference>
<dbReference type="Gene3D" id="3.10.450.10">
    <property type="match status" value="1"/>
</dbReference>
<dbReference type="InterPro" id="IPR018073">
    <property type="entry name" value="Prot_inh_cystat_CS"/>
</dbReference>
<evidence type="ECO:0000259" key="3">
    <source>
        <dbReference type="SMART" id="SM00043"/>
    </source>
</evidence>
<evidence type="ECO:0000313" key="4">
    <source>
        <dbReference type="EnsemblPlants" id="AUR62018538-RA:cds"/>
    </source>
</evidence>
<proteinExistence type="predicted"/>
<dbReference type="InterPro" id="IPR000010">
    <property type="entry name" value="Cystatin_dom"/>
</dbReference>
<dbReference type="SUPFAM" id="SSF54403">
    <property type="entry name" value="Cystatin/monellin"/>
    <property type="match status" value="1"/>
</dbReference>
<dbReference type="EnsemblPlants" id="AUR62018538-RA">
    <property type="protein sequence ID" value="AUR62018538-RA:cds"/>
    <property type="gene ID" value="AUR62018538"/>
</dbReference>
<dbReference type="PANTHER" id="PTHR47373">
    <property type="entry name" value="CYSTEINE PROTEINASE INHIBITOR 2"/>
    <property type="match status" value="1"/>
</dbReference>
<dbReference type="PROSITE" id="PS00287">
    <property type="entry name" value="CYSTATIN"/>
    <property type="match status" value="1"/>
</dbReference>
<reference evidence="4" key="1">
    <citation type="journal article" date="2017" name="Nature">
        <title>The genome of Chenopodium quinoa.</title>
        <authorList>
            <person name="Jarvis D.E."/>
            <person name="Ho Y.S."/>
            <person name="Lightfoot D.J."/>
            <person name="Schmoeckel S.M."/>
            <person name="Li B."/>
            <person name="Borm T.J.A."/>
            <person name="Ohyanagi H."/>
            <person name="Mineta K."/>
            <person name="Michell C.T."/>
            <person name="Saber N."/>
            <person name="Kharbatia N.M."/>
            <person name="Rupper R.R."/>
            <person name="Sharp A.R."/>
            <person name="Dally N."/>
            <person name="Boughton B.A."/>
            <person name="Woo Y.H."/>
            <person name="Gao G."/>
            <person name="Schijlen E.G.W.M."/>
            <person name="Guo X."/>
            <person name="Momin A.A."/>
            <person name="Negrao S."/>
            <person name="Al-Babili S."/>
            <person name="Gehring C."/>
            <person name="Roessner U."/>
            <person name="Jung C."/>
            <person name="Murphy K."/>
            <person name="Arold S.T."/>
            <person name="Gojobori T."/>
            <person name="van der Linden C.G."/>
            <person name="van Loo E.N."/>
            <person name="Jellen E.N."/>
            <person name="Maughan P.J."/>
            <person name="Tester M."/>
        </authorList>
    </citation>
    <scope>NUCLEOTIDE SEQUENCE [LARGE SCALE GENOMIC DNA]</scope>
    <source>
        <strain evidence="4">cv. PI 614886</strain>
    </source>
</reference>
<dbReference type="GO" id="GO:0004869">
    <property type="term" value="F:cysteine-type endopeptidase inhibitor activity"/>
    <property type="evidence" value="ECO:0007669"/>
    <property type="project" value="UniProtKB-KW"/>
</dbReference>
<dbReference type="PANTHER" id="PTHR47373:SF1">
    <property type="entry name" value="CYSTEINE PROTEINASE INHIBITOR 2"/>
    <property type="match status" value="1"/>
</dbReference>
<dbReference type="OMA" id="GRFSITE"/>
<reference evidence="4" key="2">
    <citation type="submission" date="2021-03" db="UniProtKB">
        <authorList>
            <consortium name="EnsemblPlants"/>
        </authorList>
    </citation>
    <scope>IDENTIFICATION</scope>
</reference>
<dbReference type="SMR" id="A0A803LTJ4"/>
<evidence type="ECO:0000256" key="1">
    <source>
        <dbReference type="ARBA" id="ARBA00022690"/>
    </source>
</evidence>
<keyword evidence="2" id="KW-0789">Thiol protease inhibitor</keyword>
<organism evidence="4 5">
    <name type="scientific">Chenopodium quinoa</name>
    <name type="common">Quinoa</name>
    <dbReference type="NCBI Taxonomy" id="63459"/>
    <lineage>
        <taxon>Eukaryota</taxon>
        <taxon>Viridiplantae</taxon>
        <taxon>Streptophyta</taxon>
        <taxon>Embryophyta</taxon>
        <taxon>Tracheophyta</taxon>
        <taxon>Spermatophyta</taxon>
        <taxon>Magnoliopsida</taxon>
        <taxon>eudicotyledons</taxon>
        <taxon>Gunneridae</taxon>
        <taxon>Pentapetalae</taxon>
        <taxon>Caryophyllales</taxon>
        <taxon>Chenopodiaceae</taxon>
        <taxon>Chenopodioideae</taxon>
        <taxon>Atripliceae</taxon>
        <taxon>Chenopodium</taxon>
    </lineage>
</organism>
<evidence type="ECO:0000313" key="5">
    <source>
        <dbReference type="Proteomes" id="UP000596660"/>
    </source>
</evidence>
<protein>
    <recommendedName>
        <fullName evidence="3">Cystatin domain-containing protein</fullName>
    </recommendedName>
</protein>
<dbReference type="Proteomes" id="UP000596660">
    <property type="component" value="Unplaced"/>
</dbReference>
<keyword evidence="5" id="KW-1185">Reference proteome</keyword>
<dbReference type="SMART" id="SM00043">
    <property type="entry name" value="CY"/>
    <property type="match status" value="1"/>
</dbReference>
<name>A0A803LTJ4_CHEQI</name>
<dbReference type="AlphaFoldDB" id="A0A803LTJ4"/>
<accession>A0A803LTJ4</accession>
<sequence>MVGARTQVKDVKTNKEVQELGKFSVEEYNREFLSKQPGPLRSVSNESLDFVEVVEAQRQVVSGIKYYLKVEAVQGGVSRTFDAVVVVKPWVQESKKLLNFGPSPRPNFLKFRLIKCRKLLSL</sequence>
<evidence type="ECO:0000256" key="2">
    <source>
        <dbReference type="ARBA" id="ARBA00022704"/>
    </source>
</evidence>
<dbReference type="CDD" id="cd00042">
    <property type="entry name" value="CY"/>
    <property type="match status" value="1"/>
</dbReference>
<keyword evidence="1" id="KW-0646">Protease inhibitor</keyword>
<feature type="domain" description="Cystatin" evidence="3">
    <location>
        <begin position="1"/>
        <end position="103"/>
    </location>
</feature>
<dbReference type="Gramene" id="AUR62018538-RA">
    <property type="protein sequence ID" value="AUR62018538-RA:cds"/>
    <property type="gene ID" value="AUR62018538"/>
</dbReference>